<evidence type="ECO:0000256" key="3">
    <source>
        <dbReference type="ARBA" id="ARBA00022989"/>
    </source>
</evidence>
<evidence type="ECO:0000256" key="2">
    <source>
        <dbReference type="ARBA" id="ARBA00022692"/>
    </source>
</evidence>
<feature type="transmembrane region" description="Helical" evidence="5">
    <location>
        <begin position="177"/>
        <end position="204"/>
    </location>
</feature>
<comment type="subcellular location">
    <subcellularLocation>
        <location evidence="1">Membrane</location>
        <topology evidence="1">Multi-pass membrane protein</topology>
    </subcellularLocation>
</comment>
<feature type="transmembrane region" description="Helical" evidence="5">
    <location>
        <begin position="87"/>
        <end position="110"/>
    </location>
</feature>
<dbReference type="OrthoDB" id="3066029at2759"/>
<gene>
    <name evidence="6" type="ORF">B7463_g10829</name>
</gene>
<feature type="transmembrane region" description="Helical" evidence="5">
    <location>
        <begin position="54"/>
        <end position="75"/>
    </location>
</feature>
<protein>
    <recommendedName>
        <fullName evidence="8">Major facilitator superfamily (MFS) profile domain-containing protein</fullName>
    </recommendedName>
</protein>
<sequence length="360" mass="39678">MADLLRVPWKFLAALQTPFNSSITIATFGELAGDWNMSVPRVSYLVAIRVVPNAIGAINGFGTGIAVSVGAATITDIFFQHERGSAIGVWTLLTNTGSFWGILIGCFVMADAFKTAVILNAITLVVMIFCMPETLYPRIHKLKEPRAKLDWIDLFFRVRRRRQERLRLKSMLRPIQMALYPSVFLPSLLTGLCNTLVGVGIALIDPSFFADVYGFGLKASGLTNIGFIIGALLGELFAGRWPDSSSSVSRHIGLDLLSGEPLRFAVFGYKILVIITTAYSIDCYKPQAGYVGAWFNCIRQSLSIAIPFFDFCICCKGRLRLGIWGLCNSRCDILHTSSWPDGVREEGQTHSGQPEFDADL</sequence>
<dbReference type="InterPro" id="IPR011701">
    <property type="entry name" value="MFS"/>
</dbReference>
<keyword evidence="7" id="KW-1185">Reference proteome</keyword>
<dbReference type="PANTHER" id="PTHR23502:SF34">
    <property type="entry name" value="PROTEIN HOL1"/>
    <property type="match status" value="1"/>
</dbReference>
<comment type="caution">
    <text evidence="6">The sequence shown here is derived from an EMBL/GenBank/DDBJ whole genome shotgun (WGS) entry which is preliminary data.</text>
</comment>
<dbReference type="STRING" id="5539.A0A3E2GWK4"/>
<reference evidence="6 7" key="1">
    <citation type="submission" date="2018-05" db="EMBL/GenBank/DDBJ databases">
        <title>Draft genome sequence of Scytalidium lignicola DSM 105466, a ubiquitous saprotrophic fungus.</title>
        <authorList>
            <person name="Buettner E."/>
            <person name="Gebauer A.M."/>
            <person name="Hofrichter M."/>
            <person name="Liers C."/>
            <person name="Kellner H."/>
        </authorList>
    </citation>
    <scope>NUCLEOTIDE SEQUENCE [LARGE SCALE GENOMIC DNA]</scope>
    <source>
        <strain evidence="6 7">DSM 105466</strain>
    </source>
</reference>
<proteinExistence type="predicted"/>
<feature type="transmembrane region" description="Helical" evidence="5">
    <location>
        <begin position="262"/>
        <end position="281"/>
    </location>
</feature>
<dbReference type="Gene3D" id="1.20.1250.20">
    <property type="entry name" value="MFS general substrate transporter like domains"/>
    <property type="match status" value="1"/>
</dbReference>
<keyword evidence="4 5" id="KW-0472">Membrane</keyword>
<evidence type="ECO:0000313" key="7">
    <source>
        <dbReference type="Proteomes" id="UP000258309"/>
    </source>
</evidence>
<feature type="transmembrane region" description="Helical" evidence="5">
    <location>
        <begin position="116"/>
        <end position="136"/>
    </location>
</feature>
<keyword evidence="3 5" id="KW-1133">Transmembrane helix</keyword>
<evidence type="ECO:0000256" key="4">
    <source>
        <dbReference type="ARBA" id="ARBA00023136"/>
    </source>
</evidence>
<organism evidence="6 7">
    <name type="scientific">Scytalidium lignicola</name>
    <name type="common">Hyphomycete</name>
    <dbReference type="NCBI Taxonomy" id="5539"/>
    <lineage>
        <taxon>Eukaryota</taxon>
        <taxon>Fungi</taxon>
        <taxon>Dikarya</taxon>
        <taxon>Ascomycota</taxon>
        <taxon>Pezizomycotina</taxon>
        <taxon>Leotiomycetes</taxon>
        <taxon>Leotiomycetes incertae sedis</taxon>
        <taxon>Scytalidium</taxon>
    </lineage>
</organism>
<feature type="non-terminal residue" evidence="6">
    <location>
        <position position="1"/>
    </location>
</feature>
<feature type="non-terminal residue" evidence="6">
    <location>
        <position position="360"/>
    </location>
</feature>
<dbReference type="GO" id="GO:0022857">
    <property type="term" value="F:transmembrane transporter activity"/>
    <property type="evidence" value="ECO:0007669"/>
    <property type="project" value="InterPro"/>
</dbReference>
<dbReference type="InterPro" id="IPR036259">
    <property type="entry name" value="MFS_trans_sf"/>
</dbReference>
<dbReference type="EMBL" id="NCSJ02000328">
    <property type="protein sequence ID" value="RFU25499.1"/>
    <property type="molecule type" value="Genomic_DNA"/>
</dbReference>
<dbReference type="AlphaFoldDB" id="A0A3E2GWK4"/>
<name>A0A3E2GWK4_SCYLI</name>
<dbReference type="Pfam" id="PF07690">
    <property type="entry name" value="MFS_1"/>
    <property type="match status" value="1"/>
</dbReference>
<accession>A0A3E2GWK4</accession>
<evidence type="ECO:0008006" key="8">
    <source>
        <dbReference type="Google" id="ProtNLM"/>
    </source>
</evidence>
<dbReference type="PANTHER" id="PTHR23502">
    <property type="entry name" value="MAJOR FACILITATOR SUPERFAMILY"/>
    <property type="match status" value="1"/>
</dbReference>
<evidence type="ECO:0000256" key="1">
    <source>
        <dbReference type="ARBA" id="ARBA00004141"/>
    </source>
</evidence>
<dbReference type="SUPFAM" id="SSF103473">
    <property type="entry name" value="MFS general substrate transporter"/>
    <property type="match status" value="1"/>
</dbReference>
<evidence type="ECO:0000256" key="5">
    <source>
        <dbReference type="SAM" id="Phobius"/>
    </source>
</evidence>
<dbReference type="GO" id="GO:0005886">
    <property type="term" value="C:plasma membrane"/>
    <property type="evidence" value="ECO:0007669"/>
    <property type="project" value="TreeGrafter"/>
</dbReference>
<dbReference type="Proteomes" id="UP000258309">
    <property type="component" value="Unassembled WGS sequence"/>
</dbReference>
<evidence type="ECO:0000313" key="6">
    <source>
        <dbReference type="EMBL" id="RFU25499.1"/>
    </source>
</evidence>
<keyword evidence="2 5" id="KW-0812">Transmembrane</keyword>
<feature type="transmembrane region" description="Helical" evidence="5">
    <location>
        <begin position="224"/>
        <end position="241"/>
    </location>
</feature>